<evidence type="ECO:0000259" key="6">
    <source>
        <dbReference type="Pfam" id="PF08281"/>
    </source>
</evidence>
<name>A0ABU5EV95_9BACT</name>
<dbReference type="Pfam" id="PF08281">
    <property type="entry name" value="Sigma70_r4_2"/>
    <property type="match status" value="1"/>
</dbReference>
<dbReference type="CDD" id="cd06171">
    <property type="entry name" value="Sigma70_r4"/>
    <property type="match status" value="1"/>
</dbReference>
<dbReference type="InterPro" id="IPR013249">
    <property type="entry name" value="RNA_pol_sigma70_r4_t2"/>
</dbReference>
<feature type="domain" description="RNA polymerase sigma factor 70 region 4 type 2" evidence="6">
    <location>
        <begin position="130"/>
        <end position="181"/>
    </location>
</feature>
<dbReference type="InterPro" id="IPR011047">
    <property type="entry name" value="Quinoprotein_ADH-like_sf"/>
</dbReference>
<reference evidence="8" key="1">
    <citation type="journal article" date="2023" name="Mar. Drugs">
        <title>Gemmata algarum, a Novel Planctomycete Isolated from an Algal Mat, Displays Antimicrobial Activity.</title>
        <authorList>
            <person name="Kumar G."/>
            <person name="Kallscheuer N."/>
            <person name="Kashif M."/>
            <person name="Ahamad S."/>
            <person name="Jagadeeshwari U."/>
            <person name="Pannikurungottu S."/>
            <person name="Haufschild T."/>
            <person name="Kabuu M."/>
            <person name="Sasikala C."/>
            <person name="Jogler C."/>
            <person name="Ramana C."/>
        </authorList>
    </citation>
    <scope>NUCLEOTIDE SEQUENCE [LARGE SCALE GENOMIC DNA]</scope>
    <source>
        <strain evidence="8">JC673</strain>
    </source>
</reference>
<evidence type="ECO:0000259" key="5">
    <source>
        <dbReference type="Pfam" id="PF04542"/>
    </source>
</evidence>
<gene>
    <name evidence="7" type="ORF">R5W23_006308</name>
</gene>
<evidence type="ECO:0000256" key="3">
    <source>
        <dbReference type="ARBA" id="ARBA00023082"/>
    </source>
</evidence>
<comment type="similarity">
    <text evidence="1">Belongs to the sigma-70 factor family. ECF subfamily.</text>
</comment>
<evidence type="ECO:0000256" key="4">
    <source>
        <dbReference type="ARBA" id="ARBA00023163"/>
    </source>
</evidence>
<dbReference type="InterPro" id="IPR013325">
    <property type="entry name" value="RNA_pol_sigma_r2"/>
</dbReference>
<keyword evidence="3" id="KW-0731">Sigma factor</keyword>
<dbReference type="RefSeq" id="WP_320685927.1">
    <property type="nucleotide sequence ID" value="NZ_JAXBLV010000088.1"/>
</dbReference>
<dbReference type="InterPro" id="IPR039425">
    <property type="entry name" value="RNA_pol_sigma-70-like"/>
</dbReference>
<sequence length="930" mass="99462">MSASVVIRSLARTARPGLDERALMTAVLNGDDAAFAELVRRYGPMVLSVCRRVLGSGADVDDAFQLTFLALVEHARSLRAPAALPGWLHRTAFRAAVKLKARRPPVVVATEPVVDPEPLTDLSWNEVLAMLDEELNALPERLRAPLVLCFLSGRTRDDAAAALGVSLSTLKRRVADGLDRLNRRLVRRGVVGAGLVAAALGGDAGWGLSAAVPAALAQRGAAVFGARRMGAVVTFPFVSWKSVIPVVVLMGGLVAAGASLIGSETLTVAPPLKEGNAEPPAQVRTRADAFGDPLPAGALMRLGTLRGAATVTSFGIVADGAVLTVGEEGDLRLWQPESDTPEPAVRLPVRVSDEWYGRFRSYISSDAKRVACCAPESVIVYERRGENVPAEIGKFKFPRVESGAFASDGKKLVVVTTESKKDEYAVHVCDVQTGQSRALVTDLRHIREVRFSADSRRVAVNTVHELLVFDFGTGKQLARWSVDGLKLSHVALNTTGDVVAARVYKVATEEYLDVRFFEAVTGKAQKGATGTDGGDWVTFAPDGKTVLIGDARGVRWWDPIAGRLLRQFDGATGELSYGATPVARFTPDGKVLVATTGRVLFRWDAATGKPLFPEVHAGSHFGKVRALGVSADGTRYATSAGSRIRVWDAATGKPVATVPSDNQWPHNLEFSRNGKTLFAPVGGEIVQWDAATGTELRRFAVDPKEPRQMMVIGLRLSDDDTTLTGVTLGRVKGTRTSVFTTWDAQSGRRQFTKKLDPFDWNARRYCINFSPNALYASLHGDVFLTADGPTKGLLPPRTLGPGFDAGAFSADGGRIAFTYIDESGPRRVMRGVVYGVATGAKLCDLPAGSSGRVALNSDGSVLAAAGLTDLTFWDTSTGKLLARHRSPPAEKGDTIYSFAEVMRFTADGTKLITGHADTTALVWSVPKVPK</sequence>
<dbReference type="Gene3D" id="1.10.10.10">
    <property type="entry name" value="Winged helix-like DNA-binding domain superfamily/Winged helix DNA-binding domain"/>
    <property type="match status" value="1"/>
</dbReference>
<keyword evidence="8" id="KW-1185">Reference proteome</keyword>
<dbReference type="InterPro" id="IPR015943">
    <property type="entry name" value="WD40/YVTN_repeat-like_dom_sf"/>
</dbReference>
<accession>A0ABU5EV95</accession>
<dbReference type="InterPro" id="IPR001680">
    <property type="entry name" value="WD40_rpt"/>
</dbReference>
<evidence type="ECO:0000313" key="8">
    <source>
        <dbReference type="Proteomes" id="UP001272242"/>
    </source>
</evidence>
<dbReference type="Gene3D" id="2.130.10.10">
    <property type="entry name" value="YVTN repeat-like/Quinoprotein amine dehydrogenase"/>
    <property type="match status" value="3"/>
</dbReference>
<dbReference type="PANTHER" id="PTHR43133:SF51">
    <property type="entry name" value="RNA POLYMERASE SIGMA FACTOR"/>
    <property type="match status" value="1"/>
</dbReference>
<evidence type="ECO:0000256" key="1">
    <source>
        <dbReference type="ARBA" id="ARBA00010641"/>
    </source>
</evidence>
<evidence type="ECO:0000313" key="7">
    <source>
        <dbReference type="EMBL" id="MDY3559105.1"/>
    </source>
</evidence>
<protein>
    <submittedName>
        <fullName evidence="7">Sigma-70 family RNA polymerase sigma factor</fullName>
    </submittedName>
</protein>
<dbReference type="SMART" id="SM00320">
    <property type="entry name" value="WD40"/>
    <property type="match status" value="7"/>
</dbReference>
<dbReference type="InterPro" id="IPR014284">
    <property type="entry name" value="RNA_pol_sigma-70_dom"/>
</dbReference>
<dbReference type="PANTHER" id="PTHR43133">
    <property type="entry name" value="RNA POLYMERASE ECF-TYPE SIGMA FACTO"/>
    <property type="match status" value="1"/>
</dbReference>
<keyword evidence="4" id="KW-0804">Transcription</keyword>
<dbReference type="Pfam" id="PF04542">
    <property type="entry name" value="Sigma70_r2"/>
    <property type="match status" value="1"/>
</dbReference>
<dbReference type="Proteomes" id="UP001272242">
    <property type="component" value="Unassembled WGS sequence"/>
</dbReference>
<evidence type="ECO:0000256" key="2">
    <source>
        <dbReference type="ARBA" id="ARBA00023015"/>
    </source>
</evidence>
<proteinExistence type="inferred from homology"/>
<dbReference type="NCBIfam" id="TIGR02937">
    <property type="entry name" value="sigma70-ECF"/>
    <property type="match status" value="1"/>
</dbReference>
<dbReference type="InterPro" id="IPR013324">
    <property type="entry name" value="RNA_pol_sigma_r3/r4-like"/>
</dbReference>
<dbReference type="InterPro" id="IPR036388">
    <property type="entry name" value="WH-like_DNA-bd_sf"/>
</dbReference>
<keyword evidence="2" id="KW-0805">Transcription regulation</keyword>
<dbReference type="SUPFAM" id="SSF50998">
    <property type="entry name" value="Quinoprotein alcohol dehydrogenase-like"/>
    <property type="match status" value="1"/>
</dbReference>
<organism evidence="7 8">
    <name type="scientific">Gemmata algarum</name>
    <dbReference type="NCBI Taxonomy" id="2975278"/>
    <lineage>
        <taxon>Bacteria</taxon>
        <taxon>Pseudomonadati</taxon>
        <taxon>Planctomycetota</taxon>
        <taxon>Planctomycetia</taxon>
        <taxon>Gemmatales</taxon>
        <taxon>Gemmataceae</taxon>
        <taxon>Gemmata</taxon>
    </lineage>
</organism>
<dbReference type="Gene3D" id="1.10.1740.10">
    <property type="match status" value="1"/>
</dbReference>
<dbReference type="EMBL" id="JAXBLV010000088">
    <property type="protein sequence ID" value="MDY3559105.1"/>
    <property type="molecule type" value="Genomic_DNA"/>
</dbReference>
<comment type="caution">
    <text evidence="7">The sequence shown here is derived from an EMBL/GenBank/DDBJ whole genome shotgun (WGS) entry which is preliminary data.</text>
</comment>
<dbReference type="SUPFAM" id="SSF88659">
    <property type="entry name" value="Sigma3 and sigma4 domains of RNA polymerase sigma factors"/>
    <property type="match status" value="1"/>
</dbReference>
<dbReference type="InterPro" id="IPR007627">
    <property type="entry name" value="RNA_pol_sigma70_r2"/>
</dbReference>
<feature type="domain" description="RNA polymerase sigma-70 region 2" evidence="5">
    <location>
        <begin position="38"/>
        <end position="99"/>
    </location>
</feature>
<dbReference type="SUPFAM" id="SSF88946">
    <property type="entry name" value="Sigma2 domain of RNA polymerase sigma factors"/>
    <property type="match status" value="1"/>
</dbReference>